<dbReference type="Gene3D" id="2.40.128.570">
    <property type="entry name" value="Protein of unknown function DUF4909"/>
    <property type="match status" value="1"/>
</dbReference>
<sequence>MILKNSNYKIVVVVGLLLMILGIYGCSNKDKFLNQSFIIEQHNKPFAKINFNSDNMAKVTNDVTESQQSVPYFINKIGSKRYLFIKKISADVLSAKQSIWHTLKLKSDKDVYYIYLIENLDDEVFHLSAMTGINRDYLTQQQDVTEANKSTQQNDRLTLRLSAQK</sequence>
<keyword evidence="2" id="KW-1185">Reference proteome</keyword>
<dbReference type="EMBL" id="AEUN01000463">
    <property type="protein sequence ID" value="EHJ07531.1"/>
    <property type="molecule type" value="Genomic_DNA"/>
</dbReference>
<dbReference type="Pfam" id="PF16253">
    <property type="entry name" value="DUF4909"/>
    <property type="match status" value="1"/>
</dbReference>
<dbReference type="PATRIC" id="fig|911238.3.peg.1556"/>
<dbReference type="AlphaFoldDB" id="G5JJX6"/>
<dbReference type="Proteomes" id="UP000005413">
    <property type="component" value="Unassembled WGS sequence"/>
</dbReference>
<dbReference type="InterPro" id="IPR032590">
    <property type="entry name" value="DUF4909"/>
</dbReference>
<name>G5JJX6_9STAP</name>
<gene>
    <name evidence="1" type="ORF">SS7213T_08937</name>
</gene>
<reference evidence="1 2" key="1">
    <citation type="journal article" date="2012" name="BMC Genomics">
        <title>Comparative genomic analysis of the genus Staphylococcus including Staphylococcus aureus and its newly described sister species Staphylococcus simiae.</title>
        <authorList>
            <person name="Suzuki H."/>
            <person name="Lefebure T."/>
            <person name="Pavinski Bitar P."/>
            <person name="Stanhope M.J."/>
        </authorList>
    </citation>
    <scope>NUCLEOTIDE SEQUENCE [LARGE SCALE GENOMIC DNA]</scope>
    <source>
        <strain evidence="1 2">CCM 7213</strain>
    </source>
</reference>
<proteinExistence type="predicted"/>
<keyword evidence="1" id="KW-0449">Lipoprotein</keyword>
<evidence type="ECO:0000313" key="1">
    <source>
        <dbReference type="EMBL" id="EHJ07531.1"/>
    </source>
</evidence>
<organism evidence="1 2">
    <name type="scientific">Staphylococcus simiae CCM 7213 = CCUG 51256</name>
    <dbReference type="NCBI Taxonomy" id="911238"/>
    <lineage>
        <taxon>Bacteria</taxon>
        <taxon>Bacillati</taxon>
        <taxon>Bacillota</taxon>
        <taxon>Bacilli</taxon>
        <taxon>Bacillales</taxon>
        <taxon>Staphylococcaceae</taxon>
        <taxon>Staphylococcus</taxon>
    </lineage>
</organism>
<dbReference type="RefSeq" id="WP_002464481.1">
    <property type="nucleotide sequence ID" value="NZ_AEUN01000463.1"/>
</dbReference>
<evidence type="ECO:0000313" key="2">
    <source>
        <dbReference type="Proteomes" id="UP000005413"/>
    </source>
</evidence>
<protein>
    <submittedName>
        <fullName evidence="1">Putative lipoprotein</fullName>
    </submittedName>
</protein>
<dbReference type="PROSITE" id="PS51257">
    <property type="entry name" value="PROKAR_LIPOPROTEIN"/>
    <property type="match status" value="1"/>
</dbReference>
<accession>G5JJX6</accession>
<dbReference type="OrthoDB" id="2410703at2"/>
<comment type="caution">
    <text evidence="1">The sequence shown here is derived from an EMBL/GenBank/DDBJ whole genome shotgun (WGS) entry which is preliminary data.</text>
</comment>